<dbReference type="Gene3D" id="3.30.200.20">
    <property type="entry name" value="Phosphorylase Kinase, domain 1"/>
    <property type="match status" value="1"/>
</dbReference>
<dbReference type="InterPro" id="IPR051175">
    <property type="entry name" value="CLK_kinases"/>
</dbReference>
<dbReference type="EMBL" id="GCHU01013127">
    <property type="protein sequence ID" value="JAG87216.1"/>
    <property type="molecule type" value="Transcribed_RNA"/>
</dbReference>
<dbReference type="PANTHER" id="PTHR45646:SF11">
    <property type="entry name" value="SERINE_THREONINE-PROTEIN KINASE DOA"/>
    <property type="match status" value="1"/>
</dbReference>
<accession>A0A0C9RKU0</accession>
<dbReference type="InterPro" id="IPR011009">
    <property type="entry name" value="Kinase-like_dom_sf"/>
</dbReference>
<evidence type="ECO:0000256" key="1">
    <source>
        <dbReference type="ARBA" id="ARBA00022527"/>
    </source>
</evidence>
<evidence type="ECO:0000259" key="7">
    <source>
        <dbReference type="PROSITE" id="PS50011"/>
    </source>
</evidence>
<feature type="domain" description="Protein kinase" evidence="7">
    <location>
        <begin position="121"/>
        <end position="260"/>
    </location>
</feature>
<dbReference type="SMART" id="SM00220">
    <property type="entry name" value="S_TKc"/>
    <property type="match status" value="1"/>
</dbReference>
<feature type="region of interest" description="Disordered" evidence="6">
    <location>
        <begin position="58"/>
        <end position="91"/>
    </location>
</feature>
<dbReference type="InterPro" id="IPR000719">
    <property type="entry name" value="Prot_kinase_dom"/>
</dbReference>
<evidence type="ECO:0000256" key="5">
    <source>
        <dbReference type="ARBA" id="ARBA00022840"/>
    </source>
</evidence>
<keyword evidence="3" id="KW-0547">Nucleotide-binding</keyword>
<evidence type="ECO:0000256" key="4">
    <source>
        <dbReference type="ARBA" id="ARBA00022777"/>
    </source>
</evidence>
<evidence type="ECO:0000256" key="6">
    <source>
        <dbReference type="SAM" id="MobiDB-lite"/>
    </source>
</evidence>
<dbReference type="GO" id="GO:0005524">
    <property type="term" value="F:ATP binding"/>
    <property type="evidence" value="ECO:0007669"/>
    <property type="project" value="UniProtKB-KW"/>
</dbReference>
<keyword evidence="4" id="KW-0418">Kinase</keyword>
<keyword evidence="5" id="KW-0067">ATP-binding</keyword>
<evidence type="ECO:0000256" key="3">
    <source>
        <dbReference type="ARBA" id="ARBA00022741"/>
    </source>
</evidence>
<evidence type="ECO:0000313" key="8">
    <source>
        <dbReference type="EMBL" id="JAG87216.1"/>
    </source>
</evidence>
<name>A0A0C9RKU0_9CONI</name>
<dbReference type="GO" id="GO:0005634">
    <property type="term" value="C:nucleus"/>
    <property type="evidence" value="ECO:0007669"/>
    <property type="project" value="TreeGrafter"/>
</dbReference>
<dbReference type="Gene3D" id="1.10.510.10">
    <property type="entry name" value="Transferase(Phosphotransferase) domain 1"/>
    <property type="match status" value="1"/>
</dbReference>
<dbReference type="GO" id="GO:0004674">
    <property type="term" value="F:protein serine/threonine kinase activity"/>
    <property type="evidence" value="ECO:0007669"/>
    <property type="project" value="UniProtKB-KW"/>
</dbReference>
<dbReference type="SUPFAM" id="SSF56112">
    <property type="entry name" value="Protein kinase-like (PK-like)"/>
    <property type="match status" value="2"/>
</dbReference>
<reference evidence="8" key="1">
    <citation type="submission" date="2015-02" db="EMBL/GenBank/DDBJ databases">
        <title>A transcriptome of Wollemia nobilis - a relic of Gondwana.</title>
        <authorList>
            <person name="Chia J.Y."/>
            <person name="Leong Y.S."/>
            <person name="Abdul Karim S."/>
            <person name="Wan Azmi N."/>
            <person name="Hercus R."/>
            <person name="Croft L."/>
        </authorList>
    </citation>
    <scope>NUCLEOTIDE SEQUENCE</scope>
    <source>
        <strain evidence="8">MaeBrown</strain>
        <tissue evidence="8">Leaf</tissue>
    </source>
</reference>
<protein>
    <submittedName>
        <fullName evidence="8">TSA: Wollemia nobilis Ref_Wollemi_Transcript_13203_1636 transcribed RNA sequence</fullName>
    </submittedName>
</protein>
<evidence type="ECO:0000256" key="2">
    <source>
        <dbReference type="ARBA" id="ARBA00022679"/>
    </source>
</evidence>
<dbReference type="PANTHER" id="PTHR45646">
    <property type="entry name" value="SERINE/THREONINE-PROTEIN KINASE DOA-RELATED"/>
    <property type="match status" value="1"/>
</dbReference>
<sequence>MACVTDYPHHLLAADYEDGLPRKRRKLATSWDILPSGHKVQQYLDFIGQIAGKGIGEAASPRPLSEEYSSDHASSVSPSSSPNSSGEGDRLSLRYESPQWRNDGKEGHYVFAIGDNLTSRYKILSKMGQGTFGQVVECWDRKLKDFVAIKIVRGLQKYREEAQIEIDALNEVAKHDKSGKRRSYGKYFIHGTRLDWPEGATSRESIRAVRKLPKLGNLIMQYVDHSAGLLIDLVQGLLKFDPSERLTAQEALRHPFFRKY</sequence>
<feature type="compositionally biased region" description="Low complexity" evidence="6">
    <location>
        <begin position="71"/>
        <end position="85"/>
    </location>
</feature>
<organism evidence="8">
    <name type="scientific">Wollemia nobilis</name>
    <dbReference type="NCBI Taxonomy" id="56998"/>
    <lineage>
        <taxon>Eukaryota</taxon>
        <taxon>Viridiplantae</taxon>
        <taxon>Streptophyta</taxon>
        <taxon>Embryophyta</taxon>
        <taxon>Tracheophyta</taxon>
        <taxon>Spermatophyta</taxon>
        <taxon>Pinopsida</taxon>
        <taxon>Pinidae</taxon>
        <taxon>Conifers II</taxon>
        <taxon>Araucariales</taxon>
        <taxon>Araucariaceae</taxon>
        <taxon>Wollemia</taxon>
    </lineage>
</organism>
<keyword evidence="1" id="KW-0723">Serine/threonine-protein kinase</keyword>
<proteinExistence type="predicted"/>
<keyword evidence="2" id="KW-0808">Transferase</keyword>
<dbReference type="AlphaFoldDB" id="A0A0C9RKU0"/>
<dbReference type="PROSITE" id="PS50011">
    <property type="entry name" value="PROTEIN_KINASE_DOM"/>
    <property type="match status" value="1"/>
</dbReference>